<sequence length="68" mass="7666">MESAALLRLSYNKANGRWFILGCLRAYTVKKVIAVTDSAQNTSKLVKMLFKLECVSNPIELQFKTAEL</sequence>
<gene>
    <name evidence="1" type="ORF">TNCT_454532</name>
</gene>
<evidence type="ECO:0000313" key="2">
    <source>
        <dbReference type="Proteomes" id="UP000887116"/>
    </source>
</evidence>
<dbReference type="AlphaFoldDB" id="A0A8X6FNE6"/>
<protein>
    <submittedName>
        <fullName evidence="1">Uncharacterized protein</fullName>
    </submittedName>
</protein>
<dbReference type="EMBL" id="BMAO01032627">
    <property type="protein sequence ID" value="GFQ83534.1"/>
    <property type="molecule type" value="Genomic_DNA"/>
</dbReference>
<name>A0A8X6FNE6_TRICU</name>
<accession>A0A8X6FNE6</accession>
<evidence type="ECO:0000313" key="1">
    <source>
        <dbReference type="EMBL" id="GFQ83534.1"/>
    </source>
</evidence>
<comment type="caution">
    <text evidence="1">The sequence shown here is derived from an EMBL/GenBank/DDBJ whole genome shotgun (WGS) entry which is preliminary data.</text>
</comment>
<keyword evidence="2" id="KW-1185">Reference proteome</keyword>
<reference evidence="1" key="1">
    <citation type="submission" date="2020-07" db="EMBL/GenBank/DDBJ databases">
        <title>Multicomponent nature underlies the extraordinary mechanical properties of spider dragline silk.</title>
        <authorList>
            <person name="Kono N."/>
            <person name="Nakamura H."/>
            <person name="Mori M."/>
            <person name="Yoshida Y."/>
            <person name="Ohtoshi R."/>
            <person name="Malay A.D."/>
            <person name="Moran D.A.P."/>
            <person name="Tomita M."/>
            <person name="Numata K."/>
            <person name="Arakawa K."/>
        </authorList>
    </citation>
    <scope>NUCLEOTIDE SEQUENCE</scope>
</reference>
<proteinExistence type="predicted"/>
<dbReference type="Proteomes" id="UP000887116">
    <property type="component" value="Unassembled WGS sequence"/>
</dbReference>
<organism evidence="1 2">
    <name type="scientific">Trichonephila clavata</name>
    <name type="common">Joro spider</name>
    <name type="synonym">Nephila clavata</name>
    <dbReference type="NCBI Taxonomy" id="2740835"/>
    <lineage>
        <taxon>Eukaryota</taxon>
        <taxon>Metazoa</taxon>
        <taxon>Ecdysozoa</taxon>
        <taxon>Arthropoda</taxon>
        <taxon>Chelicerata</taxon>
        <taxon>Arachnida</taxon>
        <taxon>Araneae</taxon>
        <taxon>Araneomorphae</taxon>
        <taxon>Entelegynae</taxon>
        <taxon>Araneoidea</taxon>
        <taxon>Nephilidae</taxon>
        <taxon>Trichonephila</taxon>
    </lineage>
</organism>